<keyword evidence="8" id="KW-0926">Vacuole</keyword>
<dbReference type="RefSeq" id="XP_062631379.1">
    <property type="nucleotide sequence ID" value="XM_062775395.1"/>
</dbReference>
<keyword evidence="7 8" id="KW-0472">Membrane</keyword>
<feature type="transmembrane region" description="Helical" evidence="8">
    <location>
        <begin position="327"/>
        <end position="352"/>
    </location>
</feature>
<evidence type="ECO:0000256" key="1">
    <source>
        <dbReference type="ARBA" id="ARBA00004128"/>
    </source>
</evidence>
<dbReference type="AlphaFoldDB" id="A0AAF0YEQ7"/>
<dbReference type="Gene3D" id="1.20.1250.20">
    <property type="entry name" value="MFS general substrate transporter like domains"/>
    <property type="match status" value="1"/>
</dbReference>
<dbReference type="Proteomes" id="UP000827549">
    <property type="component" value="Chromosome 7"/>
</dbReference>
<feature type="transmembrane region" description="Helical" evidence="8">
    <location>
        <begin position="457"/>
        <end position="482"/>
    </location>
</feature>
<comment type="subcellular location">
    <subcellularLocation>
        <location evidence="1 8">Vacuole membrane</location>
        <topology evidence="1 8">Multi-pass membrane protein</topology>
    </subcellularLocation>
</comment>
<keyword evidence="10" id="KW-1185">Reference proteome</keyword>
<dbReference type="PANTHER" id="PTHR23519">
    <property type="entry name" value="AUTOPHAGY-RELATED PROTEIN 22"/>
    <property type="match status" value="1"/>
</dbReference>
<feature type="transmembrane region" description="Helical" evidence="8">
    <location>
        <begin position="272"/>
        <end position="290"/>
    </location>
</feature>
<evidence type="ECO:0000313" key="9">
    <source>
        <dbReference type="EMBL" id="WOO85353.1"/>
    </source>
</evidence>
<dbReference type="InterPro" id="IPR036259">
    <property type="entry name" value="MFS_trans_sf"/>
</dbReference>
<evidence type="ECO:0000256" key="5">
    <source>
        <dbReference type="ARBA" id="ARBA00022989"/>
    </source>
</evidence>
<feature type="transmembrane region" description="Helical" evidence="8">
    <location>
        <begin position="364"/>
        <end position="383"/>
    </location>
</feature>
<dbReference type="GO" id="GO:0006914">
    <property type="term" value="P:autophagy"/>
    <property type="evidence" value="ECO:0007669"/>
    <property type="project" value="UniProtKB-KW"/>
</dbReference>
<keyword evidence="5 8" id="KW-1133">Transmembrane helix</keyword>
<evidence type="ECO:0000256" key="3">
    <source>
        <dbReference type="ARBA" id="ARBA00022448"/>
    </source>
</evidence>
<reference evidence="9" key="1">
    <citation type="submission" date="2023-10" db="EMBL/GenBank/DDBJ databases">
        <authorList>
            <person name="Noh H."/>
        </authorList>
    </citation>
    <scope>NUCLEOTIDE SEQUENCE</scope>
    <source>
        <strain evidence="9">DUCC4014</strain>
    </source>
</reference>
<comment type="function">
    <text evidence="8">Vacuolar effluxer which mediate the efflux of amino acids resulting from autophagic degradation. The release of autophagic amino acids allows the maintenance of protein synthesis and viability during nitrogen starvation.</text>
</comment>
<dbReference type="Pfam" id="PF11700">
    <property type="entry name" value="ATG22"/>
    <property type="match status" value="1"/>
</dbReference>
<comment type="similarity">
    <text evidence="2 8">Belongs to the ATG22 family.</text>
</comment>
<dbReference type="EMBL" id="CP086720">
    <property type="protein sequence ID" value="WOO85353.1"/>
    <property type="molecule type" value="Genomic_DNA"/>
</dbReference>
<evidence type="ECO:0000256" key="8">
    <source>
        <dbReference type="RuleBase" id="RU363073"/>
    </source>
</evidence>
<dbReference type="PANTHER" id="PTHR23519:SF5">
    <property type="entry name" value="AUTOPHAGY-RELATED PROTEIN"/>
    <property type="match status" value="1"/>
</dbReference>
<feature type="transmembrane region" description="Helical" evidence="8">
    <location>
        <begin position="172"/>
        <end position="192"/>
    </location>
</feature>
<keyword evidence="8" id="KW-0029">Amino-acid transport</keyword>
<keyword evidence="4 8" id="KW-0812">Transmembrane</keyword>
<protein>
    <recommendedName>
        <fullName evidence="8">Autophagy-related protein</fullName>
    </recommendedName>
</protein>
<feature type="transmembrane region" description="Helical" evidence="8">
    <location>
        <begin position="497"/>
        <end position="516"/>
    </location>
</feature>
<feature type="transmembrane region" description="Helical" evidence="8">
    <location>
        <begin position="426"/>
        <end position="445"/>
    </location>
</feature>
<gene>
    <name evidence="9" type="primary">ATG22_4</name>
    <name evidence="9" type="ORF">LOC62_07G008853</name>
</gene>
<proteinExistence type="inferred from homology"/>
<dbReference type="InterPro" id="IPR024671">
    <property type="entry name" value="Atg22-like"/>
</dbReference>
<evidence type="ECO:0000313" key="10">
    <source>
        <dbReference type="Proteomes" id="UP000827549"/>
    </source>
</evidence>
<feature type="transmembrane region" description="Helical" evidence="8">
    <location>
        <begin position="395"/>
        <end position="414"/>
    </location>
</feature>
<dbReference type="GO" id="GO:0005774">
    <property type="term" value="C:vacuolar membrane"/>
    <property type="evidence" value="ECO:0007669"/>
    <property type="project" value="UniProtKB-SubCell"/>
</dbReference>
<feature type="transmembrane region" description="Helical" evidence="8">
    <location>
        <begin position="108"/>
        <end position="128"/>
    </location>
</feature>
<feature type="transmembrane region" description="Helical" evidence="8">
    <location>
        <begin position="140"/>
        <end position="160"/>
    </location>
</feature>
<accession>A0AAF0YEQ7</accession>
<evidence type="ECO:0000256" key="2">
    <source>
        <dbReference type="ARBA" id="ARBA00006978"/>
    </source>
</evidence>
<evidence type="ECO:0000256" key="4">
    <source>
        <dbReference type="ARBA" id="ARBA00022692"/>
    </source>
</evidence>
<dbReference type="InterPro" id="IPR050495">
    <property type="entry name" value="ATG22/LtaA_families"/>
</dbReference>
<evidence type="ECO:0000256" key="6">
    <source>
        <dbReference type="ARBA" id="ARBA00023006"/>
    </source>
</evidence>
<evidence type="ECO:0000256" key="7">
    <source>
        <dbReference type="ARBA" id="ARBA00023136"/>
    </source>
</evidence>
<keyword evidence="3 8" id="KW-0813">Transport</keyword>
<keyword evidence="6 8" id="KW-0072">Autophagy</keyword>
<organism evidence="9 10">
    <name type="scientific">Vanrija pseudolonga</name>
    <dbReference type="NCBI Taxonomy" id="143232"/>
    <lineage>
        <taxon>Eukaryota</taxon>
        <taxon>Fungi</taxon>
        <taxon>Dikarya</taxon>
        <taxon>Basidiomycota</taxon>
        <taxon>Agaricomycotina</taxon>
        <taxon>Tremellomycetes</taxon>
        <taxon>Trichosporonales</taxon>
        <taxon>Trichosporonaceae</taxon>
        <taxon>Vanrija</taxon>
    </lineage>
</organism>
<name>A0AAF0YEQ7_9TREE</name>
<dbReference type="SUPFAM" id="SSF103473">
    <property type="entry name" value="MFS general substrate transporter"/>
    <property type="match status" value="1"/>
</dbReference>
<dbReference type="GO" id="GO:0006865">
    <property type="term" value="P:amino acid transport"/>
    <property type="evidence" value="ECO:0007669"/>
    <property type="project" value="UniProtKB-KW"/>
</dbReference>
<feature type="transmembrane region" description="Helical" evidence="8">
    <location>
        <begin position="228"/>
        <end position="252"/>
    </location>
</feature>
<sequence length="565" mass="62452">MAATTDTKAATSHIEDTDVDLKGSAGVHVAGTENDAGLAVVDQLEVLPSSGERIPVSRWEYYTFILFYFQNNGSPIGNTGGSLRMKLISDQFPSGIVNWGGQQLAMNAFLLDTNGILFAVNLFLMLVIGPYADYGTWRPYILMTSTFVCFVCTFCLIATYKPSQWQAVNALWMIGNLAFNVMGTFYQANWPWIGRNVPRMLKAEQDVKQGVISSKEFEEIDQLERSKILYLSNIVGSGLVVIFYGIATGVAYAVTHNRIDDDRLTIKAYQVLLGYLGVVVVCCTVPYFFFQKFRPGQAIPANTPLWKLGPKQLWSAIKCLPYLKNALLYLIGYCIMQEAFGAAGGMTGILQAEKIHYNPVQSSAWGLLADCCGGTGNILLLLIHKRYPINIKWGCVTGACIVMMTVIWGAIGSLTGKIGYHHVWEFYLAQCWNLFTPTWGAYSTTMITEVVPAPKQYLFYALFGTFSRVSGFTGPFICSAIINRTKSAKHPQGNTNMAYWFPVGLGALGIFFICLVDTKQAKIDNAKYLEKEAQDLYSAEQRAAQAERIEKEEAAAAVSTVNEKA</sequence>
<dbReference type="GeneID" id="87812017"/>